<dbReference type="InParanoid" id="A0A0H2RGG8"/>
<dbReference type="OrthoDB" id="3269467at2759"/>
<name>A0A0H2RGG8_9AGAM</name>
<dbReference type="PANTHER" id="PTHR44329">
    <property type="entry name" value="SERINE/THREONINE-PROTEIN KINASE TNNI3K-RELATED"/>
    <property type="match status" value="1"/>
</dbReference>
<dbReference type="InterPro" id="IPR011009">
    <property type="entry name" value="Kinase-like_dom_sf"/>
</dbReference>
<organism evidence="2 3">
    <name type="scientific">Schizopora paradoxa</name>
    <dbReference type="NCBI Taxonomy" id="27342"/>
    <lineage>
        <taxon>Eukaryota</taxon>
        <taxon>Fungi</taxon>
        <taxon>Dikarya</taxon>
        <taxon>Basidiomycota</taxon>
        <taxon>Agaricomycotina</taxon>
        <taxon>Agaricomycetes</taxon>
        <taxon>Hymenochaetales</taxon>
        <taxon>Schizoporaceae</taxon>
        <taxon>Schizopora</taxon>
    </lineage>
</organism>
<dbReference type="GO" id="GO:0004674">
    <property type="term" value="F:protein serine/threonine kinase activity"/>
    <property type="evidence" value="ECO:0007669"/>
    <property type="project" value="TreeGrafter"/>
</dbReference>
<dbReference type="EMBL" id="KQ086083">
    <property type="protein sequence ID" value="KLO08648.1"/>
    <property type="molecule type" value="Genomic_DNA"/>
</dbReference>
<feature type="domain" description="Protein kinase" evidence="1">
    <location>
        <begin position="33"/>
        <end position="324"/>
    </location>
</feature>
<evidence type="ECO:0000313" key="3">
    <source>
        <dbReference type="Proteomes" id="UP000053477"/>
    </source>
</evidence>
<dbReference type="InterPro" id="IPR008271">
    <property type="entry name" value="Ser/Thr_kinase_AS"/>
</dbReference>
<evidence type="ECO:0000259" key="1">
    <source>
        <dbReference type="PROSITE" id="PS50011"/>
    </source>
</evidence>
<dbReference type="Proteomes" id="UP000053477">
    <property type="component" value="Unassembled WGS sequence"/>
</dbReference>
<dbReference type="Pfam" id="PF00069">
    <property type="entry name" value="Pkinase"/>
    <property type="match status" value="1"/>
</dbReference>
<dbReference type="Gene3D" id="1.10.510.10">
    <property type="entry name" value="Transferase(Phosphotransferase) domain 1"/>
    <property type="match status" value="1"/>
</dbReference>
<dbReference type="SUPFAM" id="SSF56112">
    <property type="entry name" value="Protein kinase-like (PK-like)"/>
    <property type="match status" value="1"/>
</dbReference>
<proteinExistence type="predicted"/>
<protein>
    <submittedName>
        <fullName evidence="2">Kinase-like protein</fullName>
    </submittedName>
</protein>
<evidence type="ECO:0000313" key="2">
    <source>
        <dbReference type="EMBL" id="KLO08648.1"/>
    </source>
</evidence>
<dbReference type="PRINTS" id="PR00109">
    <property type="entry name" value="TYRKINASE"/>
</dbReference>
<reference evidence="2 3" key="1">
    <citation type="submission" date="2015-04" db="EMBL/GenBank/DDBJ databases">
        <title>Complete genome sequence of Schizopora paradoxa KUC8140, a cosmopolitan wood degrader in East Asia.</title>
        <authorList>
            <consortium name="DOE Joint Genome Institute"/>
            <person name="Min B."/>
            <person name="Park H."/>
            <person name="Jang Y."/>
            <person name="Kim J.-J."/>
            <person name="Kim K.H."/>
            <person name="Pangilinan J."/>
            <person name="Lipzen A."/>
            <person name="Riley R."/>
            <person name="Grigoriev I.V."/>
            <person name="Spatafora J.W."/>
            <person name="Choi I.-G."/>
        </authorList>
    </citation>
    <scope>NUCLEOTIDE SEQUENCE [LARGE SCALE GENOMIC DNA]</scope>
    <source>
        <strain evidence="2 3">KUC8140</strain>
    </source>
</reference>
<dbReference type="InterPro" id="IPR001245">
    <property type="entry name" value="Ser-Thr/Tyr_kinase_cat_dom"/>
</dbReference>
<dbReference type="STRING" id="27342.A0A0H2RGG8"/>
<dbReference type="InterPro" id="IPR000719">
    <property type="entry name" value="Prot_kinase_dom"/>
</dbReference>
<dbReference type="PROSITE" id="PS00108">
    <property type="entry name" value="PROTEIN_KINASE_ST"/>
    <property type="match status" value="1"/>
</dbReference>
<sequence>MSKPIVDLRQEIVQELLKLGVVRFEKSSSFIRDVKRASTINGGFSTVYPVQSVSDDPNVTKYAIKVIKVEAEQQVINCSSFLQKGDNKIVEYFKRECTILNACAGPGVKDRHFMEFLGIVDTFNGSALPGMVFSYAQEGNLKEYLLTDAERTLSAKEKLRLMTHLIKAIAHLHSLKMIHRDIKAENVLLDRRDGELTAFLSDLGSARDFTGLAIVADSLLMTSWKWSPPEFLFDQDASKTDEDGSGDVWSYACTVIEVLASLSSPWPEKYTCEHIEADLSDGKHPPRPSKADMTNDVWNFLESRCFCFDPGERITSREARDEMLKLYNDSL</sequence>
<gene>
    <name evidence="2" type="ORF">SCHPADRAFT_944294</name>
</gene>
<dbReference type="GO" id="GO:0005524">
    <property type="term" value="F:ATP binding"/>
    <property type="evidence" value="ECO:0007669"/>
    <property type="project" value="InterPro"/>
</dbReference>
<keyword evidence="2" id="KW-0418">Kinase</keyword>
<dbReference type="SMART" id="SM00220">
    <property type="entry name" value="S_TKc"/>
    <property type="match status" value="1"/>
</dbReference>
<keyword evidence="2" id="KW-0808">Transferase</keyword>
<keyword evidence="3" id="KW-1185">Reference proteome</keyword>
<dbReference type="InterPro" id="IPR051681">
    <property type="entry name" value="Ser/Thr_Kinases-Pseudokinases"/>
</dbReference>
<dbReference type="AlphaFoldDB" id="A0A0H2RGG8"/>
<dbReference type="PROSITE" id="PS50011">
    <property type="entry name" value="PROTEIN_KINASE_DOM"/>
    <property type="match status" value="1"/>
</dbReference>
<accession>A0A0H2RGG8</accession>